<reference evidence="2 3" key="2">
    <citation type="submission" date="2019-02" db="EMBL/GenBank/DDBJ databases">
        <title>'Lichenibacterium ramalinii' gen. nov. sp. nov., 'Lichenibacterium minor' gen. nov. sp. nov.</title>
        <authorList>
            <person name="Pankratov T."/>
        </authorList>
    </citation>
    <scope>NUCLEOTIDE SEQUENCE [LARGE SCALE GENOMIC DNA]</scope>
    <source>
        <strain evidence="2 3">RmlP026</strain>
    </source>
</reference>
<protein>
    <submittedName>
        <fullName evidence="2">TIGR02301 family protein</fullName>
    </submittedName>
</protein>
<dbReference type="OrthoDB" id="8481666at2"/>
<dbReference type="InterPro" id="IPR012645">
    <property type="entry name" value="CHP02301"/>
</dbReference>
<proteinExistence type="predicted"/>
<gene>
    <name evidence="2" type="ORF">D3273_23560</name>
</gene>
<evidence type="ECO:0000313" key="2">
    <source>
        <dbReference type="EMBL" id="RYC29526.1"/>
    </source>
</evidence>
<comment type="caution">
    <text evidence="2">The sequence shown here is derived from an EMBL/GenBank/DDBJ whole genome shotgun (WGS) entry which is preliminary data.</text>
</comment>
<keyword evidence="1" id="KW-0732">Signal</keyword>
<dbReference type="Proteomes" id="UP000290759">
    <property type="component" value="Unassembled WGS sequence"/>
</dbReference>
<dbReference type="AlphaFoldDB" id="A0A4Q2U430"/>
<organism evidence="2 3">
    <name type="scientific">Lichenibacterium minor</name>
    <dbReference type="NCBI Taxonomy" id="2316528"/>
    <lineage>
        <taxon>Bacteria</taxon>
        <taxon>Pseudomonadati</taxon>
        <taxon>Pseudomonadota</taxon>
        <taxon>Alphaproteobacteria</taxon>
        <taxon>Hyphomicrobiales</taxon>
        <taxon>Lichenihabitantaceae</taxon>
        <taxon>Lichenibacterium</taxon>
    </lineage>
</organism>
<reference evidence="2 3" key="1">
    <citation type="submission" date="2018-12" db="EMBL/GenBank/DDBJ databases">
        <authorList>
            <person name="Grouzdev D.S."/>
            <person name="Krutkina M.S."/>
        </authorList>
    </citation>
    <scope>NUCLEOTIDE SEQUENCE [LARGE SCALE GENOMIC DNA]</scope>
    <source>
        <strain evidence="2 3">RmlP026</strain>
    </source>
</reference>
<evidence type="ECO:0000313" key="3">
    <source>
        <dbReference type="Proteomes" id="UP000290759"/>
    </source>
</evidence>
<evidence type="ECO:0000256" key="1">
    <source>
        <dbReference type="SAM" id="SignalP"/>
    </source>
</evidence>
<dbReference type="EMBL" id="QYBB01000049">
    <property type="protein sequence ID" value="RYC29526.1"/>
    <property type="molecule type" value="Genomic_DNA"/>
</dbReference>
<accession>A0A4Q2U430</accession>
<keyword evidence="3" id="KW-1185">Reference proteome</keyword>
<sequence>MLLRTAAATAVALMAAVPAAGQNLPVNPPLPPVAGALLPAVPPAPDPDGLPPYEPQMERLAERLGTLALMRDLCRDGDAAQFRDRMAALLDAEARTPSARDRLAGAFNRGVRGYAATYRSCTPSARLVIVRTLAEADRLTRDLASRYGGT</sequence>
<feature type="signal peptide" evidence="1">
    <location>
        <begin position="1"/>
        <end position="19"/>
    </location>
</feature>
<dbReference type="Pfam" id="PF09539">
    <property type="entry name" value="DUF2385"/>
    <property type="match status" value="1"/>
</dbReference>
<dbReference type="NCBIfam" id="TIGR02301">
    <property type="entry name" value="TIGR02301 family protein"/>
    <property type="match status" value="1"/>
</dbReference>
<feature type="chain" id="PRO_5021001909" evidence="1">
    <location>
        <begin position="20"/>
        <end position="150"/>
    </location>
</feature>
<name>A0A4Q2U430_9HYPH</name>